<evidence type="ECO:0000256" key="1">
    <source>
        <dbReference type="SAM" id="MobiDB-lite"/>
    </source>
</evidence>
<feature type="compositionally biased region" description="Acidic residues" evidence="1">
    <location>
        <begin position="64"/>
        <end position="87"/>
    </location>
</feature>
<dbReference type="PANTHER" id="PTHR21027:SF1">
    <property type="entry name" value="TRNA-SPLICING ENDONUCLEASE SUBUNIT SEN54"/>
    <property type="match status" value="1"/>
</dbReference>
<dbReference type="OrthoDB" id="408683at2759"/>
<dbReference type="InterPro" id="IPR024337">
    <property type="entry name" value="tRNA_splic_suSen54"/>
</dbReference>
<sequence>MDIVSESKDGTTENLTTTTNDKTPTTTDKPIICVLDPSRNMFRVTRAKGKALASGGFGVTIRIEEEEEEEEKDNDDEQEETEEEAIEVENGMEQHTTKPSSPKTNVHANPSIFLFIEEALFLHERGLLQAIMYQPSGESHDPTILDTSQLHQLLPAMGMSLAMYLVFSHLRSQEFRVLRHHPQRFDILRRQIEHGLSKLESNRLRRQVRESIQHAVIPTIPMGDEHSSTIQLCWDCYQPNCQFAKTRPGLPDFYVAATYYAIPLVQFTELQLLVQDKCHGIPLKVATVSDSGTVVMFGVSEYGVPAIHDNIHDSNGE</sequence>
<proteinExistence type="predicted"/>
<gene>
    <name evidence="2" type="ORF">IV203_011693</name>
</gene>
<evidence type="ECO:0000313" key="2">
    <source>
        <dbReference type="EMBL" id="KAG7349096.1"/>
    </source>
</evidence>
<dbReference type="PANTHER" id="PTHR21027">
    <property type="entry name" value="TRNA-SPLICING ENDONUCLEASE SUBUNIT SEN54"/>
    <property type="match status" value="1"/>
</dbReference>
<dbReference type="GO" id="GO:0000379">
    <property type="term" value="P:tRNA-type intron splice site recognition and cleavage"/>
    <property type="evidence" value="ECO:0007669"/>
    <property type="project" value="TreeGrafter"/>
</dbReference>
<organism evidence="2 3">
    <name type="scientific">Nitzschia inconspicua</name>
    <dbReference type="NCBI Taxonomy" id="303405"/>
    <lineage>
        <taxon>Eukaryota</taxon>
        <taxon>Sar</taxon>
        <taxon>Stramenopiles</taxon>
        <taxon>Ochrophyta</taxon>
        <taxon>Bacillariophyta</taxon>
        <taxon>Bacillariophyceae</taxon>
        <taxon>Bacillariophycidae</taxon>
        <taxon>Bacillariales</taxon>
        <taxon>Bacillariaceae</taxon>
        <taxon>Nitzschia</taxon>
    </lineage>
</organism>
<dbReference type="EMBL" id="JAGRRH010000019">
    <property type="protein sequence ID" value="KAG7349096.1"/>
    <property type="molecule type" value="Genomic_DNA"/>
</dbReference>
<dbReference type="Proteomes" id="UP000693970">
    <property type="component" value="Unassembled WGS sequence"/>
</dbReference>
<comment type="caution">
    <text evidence="2">The sequence shown here is derived from an EMBL/GenBank/DDBJ whole genome shotgun (WGS) entry which is preliminary data.</text>
</comment>
<feature type="region of interest" description="Disordered" evidence="1">
    <location>
        <begin position="1"/>
        <end position="29"/>
    </location>
</feature>
<name>A0A9K3KT87_9STRA</name>
<reference evidence="2" key="1">
    <citation type="journal article" date="2021" name="Sci. Rep.">
        <title>Diploid genomic architecture of Nitzschia inconspicua, an elite biomass production diatom.</title>
        <authorList>
            <person name="Oliver A."/>
            <person name="Podell S."/>
            <person name="Pinowska A."/>
            <person name="Traller J.C."/>
            <person name="Smith S.R."/>
            <person name="McClure R."/>
            <person name="Beliaev A."/>
            <person name="Bohutskyi P."/>
            <person name="Hill E.A."/>
            <person name="Rabines A."/>
            <person name="Zheng H."/>
            <person name="Allen L.Z."/>
            <person name="Kuo A."/>
            <person name="Grigoriev I.V."/>
            <person name="Allen A.E."/>
            <person name="Hazlebeck D."/>
            <person name="Allen E.E."/>
        </authorList>
    </citation>
    <scope>NUCLEOTIDE SEQUENCE</scope>
    <source>
        <strain evidence="2">Hildebrandi</strain>
    </source>
</reference>
<protein>
    <submittedName>
        <fullName evidence="2">Uncharacterized protein</fullName>
    </submittedName>
</protein>
<keyword evidence="3" id="KW-1185">Reference proteome</keyword>
<evidence type="ECO:0000313" key="3">
    <source>
        <dbReference type="Proteomes" id="UP000693970"/>
    </source>
</evidence>
<feature type="compositionally biased region" description="Polar residues" evidence="1">
    <location>
        <begin position="93"/>
        <end position="104"/>
    </location>
</feature>
<dbReference type="GO" id="GO:0000214">
    <property type="term" value="C:tRNA-intron endonuclease complex"/>
    <property type="evidence" value="ECO:0007669"/>
    <property type="project" value="TreeGrafter"/>
</dbReference>
<feature type="compositionally biased region" description="Basic and acidic residues" evidence="1">
    <location>
        <begin position="1"/>
        <end position="11"/>
    </location>
</feature>
<feature type="region of interest" description="Disordered" evidence="1">
    <location>
        <begin position="61"/>
        <end position="104"/>
    </location>
</feature>
<accession>A0A9K3KT87</accession>
<feature type="compositionally biased region" description="Low complexity" evidence="1">
    <location>
        <begin position="12"/>
        <end position="29"/>
    </location>
</feature>
<dbReference type="AlphaFoldDB" id="A0A9K3KT87"/>
<reference evidence="2" key="2">
    <citation type="submission" date="2021-04" db="EMBL/GenBank/DDBJ databases">
        <authorList>
            <person name="Podell S."/>
        </authorList>
    </citation>
    <scope>NUCLEOTIDE SEQUENCE</scope>
    <source>
        <strain evidence="2">Hildebrandi</strain>
    </source>
</reference>